<comment type="caution">
    <text evidence="1">The sequence shown here is derived from an EMBL/GenBank/DDBJ whole genome shotgun (WGS) entry which is preliminary data.</text>
</comment>
<proteinExistence type="predicted"/>
<dbReference type="Proteomes" id="UP000826195">
    <property type="component" value="Unassembled WGS sequence"/>
</dbReference>
<organism evidence="1 2">
    <name type="scientific">Cotesia glomerata</name>
    <name type="common">Lepidopteran parasitic wasp</name>
    <name type="synonym">Apanteles glomeratus</name>
    <dbReference type="NCBI Taxonomy" id="32391"/>
    <lineage>
        <taxon>Eukaryota</taxon>
        <taxon>Metazoa</taxon>
        <taxon>Ecdysozoa</taxon>
        <taxon>Arthropoda</taxon>
        <taxon>Hexapoda</taxon>
        <taxon>Insecta</taxon>
        <taxon>Pterygota</taxon>
        <taxon>Neoptera</taxon>
        <taxon>Endopterygota</taxon>
        <taxon>Hymenoptera</taxon>
        <taxon>Apocrita</taxon>
        <taxon>Ichneumonoidea</taxon>
        <taxon>Braconidae</taxon>
        <taxon>Microgastrinae</taxon>
        <taxon>Cotesia</taxon>
    </lineage>
</organism>
<reference evidence="1 2" key="1">
    <citation type="journal article" date="2021" name="J. Hered.">
        <title>A chromosome-level genome assembly of the parasitoid wasp, Cotesia glomerata (Hymenoptera: Braconidae).</title>
        <authorList>
            <person name="Pinto B.J."/>
            <person name="Weis J.J."/>
            <person name="Gamble T."/>
            <person name="Ode P.J."/>
            <person name="Paul R."/>
            <person name="Zaspel J.M."/>
        </authorList>
    </citation>
    <scope>NUCLEOTIDE SEQUENCE [LARGE SCALE GENOMIC DNA]</scope>
    <source>
        <strain evidence="1">CgM1</strain>
    </source>
</reference>
<gene>
    <name evidence="1" type="ORF">KQX54_015811</name>
</gene>
<name>A0AAV7IFQ6_COTGL</name>
<dbReference type="AlphaFoldDB" id="A0AAV7IFQ6"/>
<dbReference type="EMBL" id="JAHXZJ010001864">
    <property type="protein sequence ID" value="KAH0549908.1"/>
    <property type="molecule type" value="Genomic_DNA"/>
</dbReference>
<keyword evidence="2" id="KW-1185">Reference proteome</keyword>
<evidence type="ECO:0000313" key="2">
    <source>
        <dbReference type="Proteomes" id="UP000826195"/>
    </source>
</evidence>
<sequence>MRKNDRDRKNEGGGERARDAYFLLYDTGTGYWQNVNFLRGLKDTSVMCIYACVLSGRWRRWIHNRGTGYLRPRPAYPYPLTSSSPLFHYIQMEEVKRYNICFWSVPRARSKTHGRPRELENAYVIKLPTTRDICRMPVGNSASSRYFSLSLASTPHTVRQESDDGRWAKAETIYDSLTCSELLFGRGAKRYADFPLPPIQGQSPLYLS</sequence>
<evidence type="ECO:0000313" key="1">
    <source>
        <dbReference type="EMBL" id="KAH0549908.1"/>
    </source>
</evidence>
<protein>
    <submittedName>
        <fullName evidence="1">Uncharacterized protein</fullName>
    </submittedName>
</protein>
<accession>A0AAV7IFQ6</accession>